<organism evidence="1 2">
    <name type="scientific">Bambusicola thoracicus</name>
    <name type="common">Chinese bamboo-partridge</name>
    <name type="synonym">Perdix thoracica</name>
    <dbReference type="NCBI Taxonomy" id="9083"/>
    <lineage>
        <taxon>Eukaryota</taxon>
        <taxon>Metazoa</taxon>
        <taxon>Chordata</taxon>
        <taxon>Craniata</taxon>
        <taxon>Vertebrata</taxon>
        <taxon>Euteleostomi</taxon>
        <taxon>Archelosauria</taxon>
        <taxon>Archosauria</taxon>
        <taxon>Dinosauria</taxon>
        <taxon>Saurischia</taxon>
        <taxon>Theropoda</taxon>
        <taxon>Coelurosauria</taxon>
        <taxon>Aves</taxon>
        <taxon>Neognathae</taxon>
        <taxon>Galloanserae</taxon>
        <taxon>Galliformes</taxon>
        <taxon>Phasianidae</taxon>
        <taxon>Perdicinae</taxon>
        <taxon>Bambusicola</taxon>
    </lineage>
</organism>
<gene>
    <name evidence="1" type="ORF">CIB84_014675</name>
</gene>
<name>A0A2P4SBV3_BAMTH</name>
<keyword evidence="2" id="KW-1185">Reference proteome</keyword>
<evidence type="ECO:0000313" key="1">
    <source>
        <dbReference type="EMBL" id="POI21578.1"/>
    </source>
</evidence>
<dbReference type="OrthoDB" id="10644728at2759"/>
<dbReference type="Proteomes" id="UP000237246">
    <property type="component" value="Unassembled WGS sequence"/>
</dbReference>
<dbReference type="EMBL" id="PPHD01067522">
    <property type="protein sequence ID" value="POI21578.1"/>
    <property type="molecule type" value="Genomic_DNA"/>
</dbReference>
<comment type="caution">
    <text evidence="1">The sequence shown here is derived from an EMBL/GenBank/DDBJ whole genome shotgun (WGS) entry which is preliminary data.</text>
</comment>
<reference evidence="1 2" key="1">
    <citation type="submission" date="2018-01" db="EMBL/GenBank/DDBJ databases">
        <title>Comparison of the Chinese Bamboo Partridge and Red Junglefowl genome sequences highlights the importance of demography in genome evolution.</title>
        <authorList>
            <person name="Tiley G.P."/>
            <person name="Kimball R.T."/>
            <person name="Braun E.L."/>
            <person name="Burleigh J.G."/>
        </authorList>
    </citation>
    <scope>NUCLEOTIDE SEQUENCE [LARGE SCALE GENOMIC DNA]</scope>
    <source>
        <strain evidence="1">RTK389</strain>
        <tissue evidence="1">Blood</tissue>
    </source>
</reference>
<dbReference type="AlphaFoldDB" id="A0A2P4SBV3"/>
<sequence>MSVPKSMQRIVTVPSGRGMFAMMKIRKGVISGMLLVKV</sequence>
<accession>A0A2P4SBV3</accession>
<evidence type="ECO:0000313" key="2">
    <source>
        <dbReference type="Proteomes" id="UP000237246"/>
    </source>
</evidence>
<protein>
    <submittedName>
        <fullName evidence="1">Uncharacterized protein</fullName>
    </submittedName>
</protein>
<proteinExistence type="predicted"/>